<dbReference type="Proteomes" id="UP000287866">
    <property type="component" value="Unassembled WGS sequence"/>
</dbReference>
<feature type="transmembrane region" description="Helical" evidence="1">
    <location>
        <begin position="68"/>
        <end position="89"/>
    </location>
</feature>
<reference evidence="2" key="1">
    <citation type="submission" date="2020-03" db="EMBL/GenBank/DDBJ databases">
        <title>Phycicoccus flavus sp. nov., a novel endophytic actinobacterium isolated from branch of Kandelia candel.</title>
        <authorList>
            <person name="Tuo L."/>
        </authorList>
    </citation>
    <scope>NUCLEOTIDE SEQUENCE</scope>
    <source>
        <strain evidence="2">CMS6Z-2</strain>
    </source>
</reference>
<feature type="transmembrane region" description="Helical" evidence="1">
    <location>
        <begin position="26"/>
        <end position="48"/>
    </location>
</feature>
<accession>A0A8T6R2D7</accession>
<keyword evidence="1" id="KW-0812">Transmembrane</keyword>
<sequence>MRLTVALVGLVLVGGGLVLVPLPGPGWLIVIVGIAVWASEIMPAQRLLDFAKDRLRRWERWMREQPRWVQLAVAAATFAFVAAVVWVVAKVLGVPGFVPDVATAWLEANLGL</sequence>
<keyword evidence="1" id="KW-1133">Transmembrane helix</keyword>
<dbReference type="InterPro" id="IPR019099">
    <property type="entry name" value="Uncharacterised_PGPGW_TM"/>
</dbReference>
<name>A0A8T6R2D7_9MICO</name>
<dbReference type="Pfam" id="PF09656">
    <property type="entry name" value="PGPGW"/>
    <property type="match status" value="1"/>
</dbReference>
<keyword evidence="1" id="KW-0472">Membrane</keyword>
<organism evidence="2 3">
    <name type="scientific">Phycicoccus flavus</name>
    <dbReference type="NCBI Taxonomy" id="2502783"/>
    <lineage>
        <taxon>Bacteria</taxon>
        <taxon>Bacillati</taxon>
        <taxon>Actinomycetota</taxon>
        <taxon>Actinomycetes</taxon>
        <taxon>Micrococcales</taxon>
        <taxon>Intrasporangiaceae</taxon>
        <taxon>Phycicoccus</taxon>
    </lineage>
</organism>
<evidence type="ECO:0000313" key="3">
    <source>
        <dbReference type="Proteomes" id="UP000287866"/>
    </source>
</evidence>
<keyword evidence="3" id="KW-1185">Reference proteome</keyword>
<comment type="caution">
    <text evidence="2">The sequence shown here is derived from an EMBL/GenBank/DDBJ whole genome shotgun (WGS) entry which is preliminary data.</text>
</comment>
<proteinExistence type="predicted"/>
<dbReference type="AlphaFoldDB" id="A0A8T6R2D7"/>
<evidence type="ECO:0000313" key="2">
    <source>
        <dbReference type="EMBL" id="NHA67650.1"/>
    </source>
</evidence>
<gene>
    <name evidence="2" type="ORF">EPD83_006220</name>
</gene>
<protein>
    <submittedName>
        <fullName evidence="2">TIGR02611 family protein</fullName>
    </submittedName>
</protein>
<evidence type="ECO:0000256" key="1">
    <source>
        <dbReference type="SAM" id="Phobius"/>
    </source>
</evidence>
<dbReference type="EMBL" id="SAYU02000014">
    <property type="protein sequence ID" value="NHA67650.1"/>
    <property type="molecule type" value="Genomic_DNA"/>
</dbReference>